<dbReference type="OrthoDB" id="9806525at2"/>
<feature type="transmembrane region" description="Helical" evidence="11">
    <location>
        <begin position="336"/>
        <end position="355"/>
    </location>
</feature>
<dbReference type="CDD" id="cd00761">
    <property type="entry name" value="Glyco_tranf_GTA_type"/>
    <property type="match status" value="1"/>
</dbReference>
<comment type="subcellular location">
    <subcellularLocation>
        <location evidence="1">Cell membrane</location>
    </subcellularLocation>
</comment>
<feature type="domain" description="Glycosyltransferase 2-like" evidence="12">
    <location>
        <begin position="43"/>
        <end position="212"/>
    </location>
</feature>
<dbReference type="SUPFAM" id="SSF53448">
    <property type="entry name" value="Nucleotide-diphospho-sugar transferases"/>
    <property type="match status" value="1"/>
</dbReference>
<accession>A0A2S5GEN3</accession>
<sequence>MLFTLLLLVTLFWIFIAIDTYRGIRELPKLEPEPPTASCGLVSIIVPARNEAHTIEKSIRSQLQQTYKPIEWILVNDRSTDGTGEIMENLAKSDSRIHVQHVSSLPKGWLGKNYALHKGAELSAGNLLVFTDADILYEPDLIAKAAAYFTRNSLDHLTISPNLQARSFMLKGFISFFLFGFSYYKRPWNANRDHKKGGMGIGAFNMISRTSYQKMDGHQSIRMRPDDDLQLGILVKKHGFKQRMVTAITMLKVEWYPTVAEAVKGLEKNTFAGLHYSYLLVAGAAAGVFISQFLPFITLFHSEAAIRLISAAAICALAVVYLPLTRRLTSYSSWHVILFPLSVCLFIFAICRASFLTLKRGGIQWRGTTYSLKEMKKQMK</sequence>
<proteinExistence type="inferred from homology"/>
<name>A0A2S5GEN3_9BACL</name>
<gene>
    <name evidence="13" type="ORF">C4B60_04515</name>
</gene>
<dbReference type="GO" id="GO:0005886">
    <property type="term" value="C:plasma membrane"/>
    <property type="evidence" value="ECO:0007669"/>
    <property type="project" value="UniProtKB-SubCell"/>
</dbReference>
<comment type="pathway">
    <text evidence="8">Carotenoid biosynthesis; staphyloxanthin biosynthesis; staphyloxanthin from farnesyl diphosphate: step 4/5.</text>
</comment>
<dbReference type="EMBL" id="PREZ01000002">
    <property type="protein sequence ID" value="PPA71333.1"/>
    <property type="molecule type" value="Genomic_DNA"/>
</dbReference>
<keyword evidence="11" id="KW-1133">Transmembrane helix</keyword>
<keyword evidence="4 13" id="KW-0808">Transferase</keyword>
<keyword evidence="2" id="KW-1003">Cell membrane</keyword>
<dbReference type="RefSeq" id="WP_104056824.1">
    <property type="nucleotide sequence ID" value="NZ_PREZ01000002.1"/>
</dbReference>
<dbReference type="Gene3D" id="3.90.550.10">
    <property type="entry name" value="Spore Coat Polysaccharide Biosynthesis Protein SpsA, Chain A"/>
    <property type="match status" value="1"/>
</dbReference>
<organism evidence="13 14">
    <name type="scientific">Jeotgalibacillus proteolyticus</name>
    <dbReference type="NCBI Taxonomy" id="2082395"/>
    <lineage>
        <taxon>Bacteria</taxon>
        <taxon>Bacillati</taxon>
        <taxon>Bacillota</taxon>
        <taxon>Bacilli</taxon>
        <taxon>Bacillales</taxon>
        <taxon>Caryophanaceae</taxon>
        <taxon>Jeotgalibacillus</taxon>
    </lineage>
</organism>
<evidence type="ECO:0000256" key="5">
    <source>
        <dbReference type="ARBA" id="ARBA00022746"/>
    </source>
</evidence>
<feature type="transmembrane region" description="Helical" evidence="11">
    <location>
        <begin position="304"/>
        <end position="324"/>
    </location>
</feature>
<dbReference type="PANTHER" id="PTHR43646">
    <property type="entry name" value="GLYCOSYLTRANSFERASE"/>
    <property type="match status" value="1"/>
</dbReference>
<evidence type="ECO:0000256" key="9">
    <source>
        <dbReference type="ARBA" id="ARBA00038120"/>
    </source>
</evidence>
<dbReference type="PANTHER" id="PTHR43646:SF2">
    <property type="entry name" value="GLYCOSYLTRANSFERASE 2-LIKE DOMAIN-CONTAINING PROTEIN"/>
    <property type="match status" value="1"/>
</dbReference>
<protein>
    <recommendedName>
        <fullName evidence="10">4,4'-diaponeurosporenoate glycosyltransferase</fullName>
    </recommendedName>
</protein>
<keyword evidence="5" id="KW-0125">Carotenoid biosynthesis</keyword>
<feature type="transmembrane region" description="Helical" evidence="11">
    <location>
        <begin position="276"/>
        <end position="298"/>
    </location>
</feature>
<keyword evidence="11" id="KW-0812">Transmembrane</keyword>
<dbReference type="Pfam" id="PF00535">
    <property type="entry name" value="Glycos_transf_2"/>
    <property type="match status" value="1"/>
</dbReference>
<evidence type="ECO:0000256" key="11">
    <source>
        <dbReference type="SAM" id="Phobius"/>
    </source>
</evidence>
<dbReference type="Proteomes" id="UP000239047">
    <property type="component" value="Unassembled WGS sequence"/>
</dbReference>
<comment type="similarity">
    <text evidence="9">Belongs to the glycosyltransferase 2 family. CrtQ subfamily.</text>
</comment>
<dbReference type="GO" id="GO:0016117">
    <property type="term" value="P:carotenoid biosynthetic process"/>
    <property type="evidence" value="ECO:0007669"/>
    <property type="project" value="UniProtKB-KW"/>
</dbReference>
<evidence type="ECO:0000256" key="4">
    <source>
        <dbReference type="ARBA" id="ARBA00022679"/>
    </source>
</evidence>
<evidence type="ECO:0000313" key="13">
    <source>
        <dbReference type="EMBL" id="PPA71333.1"/>
    </source>
</evidence>
<evidence type="ECO:0000259" key="12">
    <source>
        <dbReference type="Pfam" id="PF00535"/>
    </source>
</evidence>
<dbReference type="AlphaFoldDB" id="A0A2S5GEN3"/>
<evidence type="ECO:0000256" key="8">
    <source>
        <dbReference type="ARBA" id="ARBA00037904"/>
    </source>
</evidence>
<keyword evidence="6 11" id="KW-0472">Membrane</keyword>
<evidence type="ECO:0000256" key="10">
    <source>
        <dbReference type="ARBA" id="ARBA00040345"/>
    </source>
</evidence>
<evidence type="ECO:0000256" key="1">
    <source>
        <dbReference type="ARBA" id="ARBA00004236"/>
    </source>
</evidence>
<keyword evidence="14" id="KW-1185">Reference proteome</keyword>
<evidence type="ECO:0000256" key="7">
    <source>
        <dbReference type="ARBA" id="ARBA00037281"/>
    </source>
</evidence>
<evidence type="ECO:0000256" key="2">
    <source>
        <dbReference type="ARBA" id="ARBA00022475"/>
    </source>
</evidence>
<comment type="caution">
    <text evidence="13">The sequence shown here is derived from an EMBL/GenBank/DDBJ whole genome shotgun (WGS) entry which is preliminary data.</text>
</comment>
<dbReference type="GO" id="GO:0016757">
    <property type="term" value="F:glycosyltransferase activity"/>
    <property type="evidence" value="ECO:0007669"/>
    <property type="project" value="UniProtKB-KW"/>
</dbReference>
<evidence type="ECO:0000256" key="6">
    <source>
        <dbReference type="ARBA" id="ARBA00023136"/>
    </source>
</evidence>
<evidence type="ECO:0000256" key="3">
    <source>
        <dbReference type="ARBA" id="ARBA00022676"/>
    </source>
</evidence>
<dbReference type="InterPro" id="IPR001173">
    <property type="entry name" value="Glyco_trans_2-like"/>
</dbReference>
<comment type="function">
    <text evidence="7">Catalyzes the glycosylation of 4,4'-diaponeurosporenoate, i.e. the esterification of glucose at the C1'' position with the carboxyl group of 4,4'-diaponeurosporenic acid, to form glycosyl-4,4'-diaponeurosporenoate. This is a step in the biosynthesis of staphyloxanthin, an orange pigment present in most staphylococci strains.</text>
</comment>
<evidence type="ECO:0000313" key="14">
    <source>
        <dbReference type="Proteomes" id="UP000239047"/>
    </source>
</evidence>
<keyword evidence="3" id="KW-0328">Glycosyltransferase</keyword>
<reference evidence="13 14" key="1">
    <citation type="submission" date="2018-02" db="EMBL/GenBank/DDBJ databases">
        <title>Jeotgalibacillus proteolyticum sp. nov. a protease producing bacterium isolated from ocean sediments of Laizhou Bay.</title>
        <authorList>
            <person name="Li Y."/>
        </authorList>
    </citation>
    <scope>NUCLEOTIDE SEQUENCE [LARGE SCALE GENOMIC DNA]</scope>
    <source>
        <strain evidence="13 14">22-7</strain>
    </source>
</reference>
<dbReference type="InterPro" id="IPR029044">
    <property type="entry name" value="Nucleotide-diphossugar_trans"/>
</dbReference>